<organism evidence="1">
    <name type="scientific">Tetraselmis sp. GSL018</name>
    <dbReference type="NCBI Taxonomy" id="582737"/>
    <lineage>
        <taxon>Eukaryota</taxon>
        <taxon>Viridiplantae</taxon>
        <taxon>Chlorophyta</taxon>
        <taxon>core chlorophytes</taxon>
        <taxon>Chlorodendrophyceae</taxon>
        <taxon>Chlorodendrales</taxon>
        <taxon>Chlorodendraceae</taxon>
        <taxon>Tetraselmis</taxon>
    </lineage>
</organism>
<dbReference type="EMBL" id="GBEZ01009797">
    <property type="protein sequence ID" value="JAC75819.1"/>
    <property type="molecule type" value="Transcribed_RNA"/>
</dbReference>
<dbReference type="AlphaFoldDB" id="A0A061RYH3"/>
<gene>
    <name evidence="1" type="ORF">TSPGSL018_21978</name>
</gene>
<sequence length="145" mass="16725">MPQVQPFNCTEKNVVLKISAVSHDGIEDAKFDTAFPRDLSKYRVQPSDWTCLIEEANNVLRFDWYPRLLWWSLLCCIPFLLDDHNKAITRRGKALVKQWNEQGRLPSMLVVHFTTEKVATTRHGSGSRKGVAEETLHSIEICKKQ</sequence>
<accession>A0A061RYH3</accession>
<proteinExistence type="predicted"/>
<reference evidence="1" key="1">
    <citation type="submission" date="2014-05" db="EMBL/GenBank/DDBJ databases">
        <title>The transcriptome of the halophilic microalga Tetraselmis sp. GSL018 isolated from the Great Salt Lake, Utah.</title>
        <authorList>
            <person name="Jinkerson R.E."/>
            <person name="D'Adamo S."/>
            <person name="Posewitz M.C."/>
        </authorList>
    </citation>
    <scope>NUCLEOTIDE SEQUENCE</scope>
    <source>
        <strain evidence="1">GSL018</strain>
    </source>
</reference>
<protein>
    <submittedName>
        <fullName evidence="1">Uncharacterized protein</fullName>
    </submittedName>
</protein>
<evidence type="ECO:0000313" key="1">
    <source>
        <dbReference type="EMBL" id="JAC75819.1"/>
    </source>
</evidence>
<name>A0A061RYH3_9CHLO</name>